<proteinExistence type="predicted"/>
<gene>
    <name evidence="2" type="ORF">UFOVP1156_50</name>
    <name evidence="3" type="ORF">UFOVP1346_34</name>
    <name evidence="1" type="ORF">UFOVP921_14</name>
</gene>
<dbReference type="EMBL" id="LR796875">
    <property type="protein sequence ID" value="CAB4171767.1"/>
    <property type="molecule type" value="Genomic_DNA"/>
</dbReference>
<protein>
    <submittedName>
        <fullName evidence="3">Uncharacterized protein</fullName>
    </submittedName>
</protein>
<evidence type="ECO:0000313" key="3">
    <source>
        <dbReference type="EMBL" id="CAB4200312.1"/>
    </source>
</evidence>
<dbReference type="EMBL" id="LR797103">
    <property type="protein sequence ID" value="CAB4187706.1"/>
    <property type="molecule type" value="Genomic_DNA"/>
</dbReference>
<reference evidence="3" key="1">
    <citation type="submission" date="2020-05" db="EMBL/GenBank/DDBJ databases">
        <authorList>
            <person name="Chiriac C."/>
            <person name="Salcher M."/>
            <person name="Ghai R."/>
            <person name="Kavagutti S V."/>
        </authorList>
    </citation>
    <scope>NUCLEOTIDE SEQUENCE</scope>
</reference>
<evidence type="ECO:0000313" key="1">
    <source>
        <dbReference type="EMBL" id="CAB4171767.1"/>
    </source>
</evidence>
<sequence>MAGNLEGYEEVATRISRFYKDLPKGSLRTKNWGIKEVGGQTFIWVEALAYRSAEDRLPGTGTAWCQFPARNAMLRGAELMRAETSAWGRALASIGYGGKHIATVDEIGKEEVSTGLTPVATELLTWIAKRKVPADKIKLNLGAMGVAVGNKRLKTVLTSMSDAQVLVLKERLDA</sequence>
<organism evidence="3">
    <name type="scientific">uncultured Caudovirales phage</name>
    <dbReference type="NCBI Taxonomy" id="2100421"/>
    <lineage>
        <taxon>Viruses</taxon>
        <taxon>Duplodnaviria</taxon>
        <taxon>Heunggongvirae</taxon>
        <taxon>Uroviricota</taxon>
        <taxon>Caudoviricetes</taxon>
        <taxon>Peduoviridae</taxon>
        <taxon>Maltschvirus</taxon>
        <taxon>Maltschvirus maltsch</taxon>
    </lineage>
</organism>
<dbReference type="EMBL" id="LR797295">
    <property type="protein sequence ID" value="CAB4200312.1"/>
    <property type="molecule type" value="Genomic_DNA"/>
</dbReference>
<name>A0A6J5RWJ2_9CAUD</name>
<evidence type="ECO:0000313" key="2">
    <source>
        <dbReference type="EMBL" id="CAB4187706.1"/>
    </source>
</evidence>
<accession>A0A6J5RWJ2</accession>